<gene>
    <name evidence="14" type="ORF">K1718_25635</name>
</gene>
<feature type="transmembrane region" description="Helical" evidence="12">
    <location>
        <begin position="30"/>
        <end position="47"/>
    </location>
</feature>
<dbReference type="SMART" id="SM00665">
    <property type="entry name" value="B561"/>
    <property type="match status" value="1"/>
</dbReference>
<feature type="transmembrane region" description="Helical" evidence="12">
    <location>
        <begin position="101"/>
        <end position="119"/>
    </location>
</feature>
<sequence length="247" mass="27910">MIWDWLLSPADPARAHDVGVALSWHARTMVLGWGVLAPSAVIAARYFKVLPGQKWPKELDNKTWWRWHWISQSLVLVLSAIGLGLILVSEQNTGAALLHRTFGYSVLVLGLFQALSGLLRGSKGGPTSRAADGSLRGDHYDMTLRRQLFETYHKLLGYIALILMIGAFVSGLWQANAPKWMWIFLSSWWLGLLFVAFVLEKRGWAFDTYQAIWGPDPSHPGNRMTRLKDKVQAPHSSIEPYSKKRDM</sequence>
<evidence type="ECO:0000256" key="6">
    <source>
        <dbReference type="ARBA" id="ARBA00022723"/>
    </source>
</evidence>
<keyword evidence="3" id="KW-0813">Transport</keyword>
<dbReference type="CDD" id="cd08760">
    <property type="entry name" value="Cyt_b561_FRRS1_like"/>
    <property type="match status" value="1"/>
</dbReference>
<keyword evidence="6" id="KW-0479">Metal-binding</keyword>
<evidence type="ECO:0000256" key="8">
    <source>
        <dbReference type="ARBA" id="ARBA00022989"/>
    </source>
</evidence>
<evidence type="ECO:0000256" key="3">
    <source>
        <dbReference type="ARBA" id="ARBA00022448"/>
    </source>
</evidence>
<organism evidence="14 15">
    <name type="scientific">Roseibium porphyridii</name>
    <dbReference type="NCBI Taxonomy" id="2866279"/>
    <lineage>
        <taxon>Bacteria</taxon>
        <taxon>Pseudomonadati</taxon>
        <taxon>Pseudomonadota</taxon>
        <taxon>Alphaproteobacteria</taxon>
        <taxon>Hyphomicrobiales</taxon>
        <taxon>Stappiaceae</taxon>
        <taxon>Roseibium</taxon>
    </lineage>
</organism>
<keyword evidence="9" id="KW-0408">Iron</keyword>
<comment type="cofactor">
    <cofactor evidence="1">
        <name>heme b</name>
        <dbReference type="ChEBI" id="CHEBI:60344"/>
    </cofactor>
</comment>
<dbReference type="RefSeq" id="WP_265680357.1">
    <property type="nucleotide sequence ID" value="NZ_CP120863.1"/>
</dbReference>
<feature type="transmembrane region" description="Helical" evidence="12">
    <location>
        <begin position="67"/>
        <end position="89"/>
    </location>
</feature>
<feature type="region of interest" description="Disordered" evidence="11">
    <location>
        <begin position="223"/>
        <end position="247"/>
    </location>
</feature>
<reference evidence="14 15" key="1">
    <citation type="submission" date="2023-03" db="EMBL/GenBank/DDBJ databases">
        <title>Roseibium porphyridii sp. nov. and Roseibium rhodosorbium sp. nov. isolated from marine algae, Porphyridium cruentum and Rhodosorus marinus, respectively.</title>
        <authorList>
            <person name="Lee M.W."/>
            <person name="Choi B.J."/>
            <person name="Lee J.K."/>
            <person name="Choi D.G."/>
            <person name="Baek J.H."/>
            <person name="Bayburt H."/>
            <person name="Kim J.M."/>
            <person name="Han D.M."/>
            <person name="Kim K.H."/>
            <person name="Jeon C.O."/>
        </authorList>
    </citation>
    <scope>NUCLEOTIDE SEQUENCE [LARGE SCALE GENOMIC DNA]</scope>
    <source>
        <strain evidence="14 15">KMA01</strain>
    </source>
</reference>
<dbReference type="PROSITE" id="PS50939">
    <property type="entry name" value="CYTOCHROME_B561"/>
    <property type="match status" value="1"/>
</dbReference>
<comment type="subcellular location">
    <subcellularLocation>
        <location evidence="2">Membrane</location>
        <topology evidence="2">Multi-pass membrane protein</topology>
    </subcellularLocation>
</comment>
<accession>A0ABY8F889</accession>
<name>A0ABY8F889_9HYPH</name>
<keyword evidence="8 12" id="KW-1133">Transmembrane helix</keyword>
<evidence type="ECO:0000256" key="10">
    <source>
        <dbReference type="ARBA" id="ARBA00023136"/>
    </source>
</evidence>
<dbReference type="Proteomes" id="UP001209803">
    <property type="component" value="Chromosome"/>
</dbReference>
<keyword evidence="10 12" id="KW-0472">Membrane</keyword>
<feature type="domain" description="Cytochrome b561" evidence="13">
    <location>
        <begin position="1"/>
        <end position="209"/>
    </location>
</feature>
<evidence type="ECO:0000313" key="14">
    <source>
        <dbReference type="EMBL" id="WFE89495.1"/>
    </source>
</evidence>
<evidence type="ECO:0000259" key="13">
    <source>
        <dbReference type="PROSITE" id="PS50939"/>
    </source>
</evidence>
<dbReference type="PANTHER" id="PTHR15422:SF24">
    <property type="entry name" value="DOMON RELATED DOMAIN-CONTAINING PROTEIN"/>
    <property type="match status" value="1"/>
</dbReference>
<evidence type="ECO:0000256" key="4">
    <source>
        <dbReference type="ARBA" id="ARBA00022617"/>
    </source>
</evidence>
<dbReference type="Gene3D" id="1.20.120.1770">
    <property type="match status" value="1"/>
</dbReference>
<dbReference type="PANTHER" id="PTHR15422">
    <property type="entry name" value="OS05G0565100 PROTEIN"/>
    <property type="match status" value="1"/>
</dbReference>
<dbReference type="Pfam" id="PF03188">
    <property type="entry name" value="Cytochrom_B561"/>
    <property type="match status" value="1"/>
</dbReference>
<dbReference type="InterPro" id="IPR006593">
    <property type="entry name" value="Cyt_b561/ferric_Rdtase_TM"/>
</dbReference>
<protein>
    <submittedName>
        <fullName evidence="14">Cytochrome b561 domain-containing protein</fullName>
    </submittedName>
</protein>
<proteinExistence type="predicted"/>
<keyword evidence="4" id="KW-0349">Heme</keyword>
<evidence type="ECO:0000256" key="1">
    <source>
        <dbReference type="ARBA" id="ARBA00001970"/>
    </source>
</evidence>
<evidence type="ECO:0000256" key="5">
    <source>
        <dbReference type="ARBA" id="ARBA00022692"/>
    </source>
</evidence>
<evidence type="ECO:0000256" key="12">
    <source>
        <dbReference type="SAM" id="Phobius"/>
    </source>
</evidence>
<evidence type="ECO:0000256" key="9">
    <source>
        <dbReference type="ARBA" id="ARBA00023004"/>
    </source>
</evidence>
<keyword evidence="15" id="KW-1185">Reference proteome</keyword>
<evidence type="ECO:0000256" key="11">
    <source>
        <dbReference type="SAM" id="MobiDB-lite"/>
    </source>
</evidence>
<evidence type="ECO:0000256" key="2">
    <source>
        <dbReference type="ARBA" id="ARBA00004141"/>
    </source>
</evidence>
<keyword evidence="7" id="KW-0249">Electron transport</keyword>
<evidence type="ECO:0000256" key="7">
    <source>
        <dbReference type="ARBA" id="ARBA00022982"/>
    </source>
</evidence>
<evidence type="ECO:0000313" key="15">
    <source>
        <dbReference type="Proteomes" id="UP001209803"/>
    </source>
</evidence>
<feature type="transmembrane region" description="Helical" evidence="12">
    <location>
        <begin position="155"/>
        <end position="174"/>
    </location>
</feature>
<keyword evidence="5 12" id="KW-0812">Transmembrane</keyword>
<feature type="transmembrane region" description="Helical" evidence="12">
    <location>
        <begin position="180"/>
        <end position="199"/>
    </location>
</feature>
<dbReference type="EMBL" id="CP120863">
    <property type="protein sequence ID" value="WFE89495.1"/>
    <property type="molecule type" value="Genomic_DNA"/>
</dbReference>
<dbReference type="InterPro" id="IPR045150">
    <property type="entry name" value="CYB561D1/2"/>
</dbReference>